<feature type="region of interest" description="Disordered" evidence="2">
    <location>
        <begin position="323"/>
        <end position="444"/>
    </location>
</feature>
<feature type="compositionally biased region" description="Acidic residues" evidence="2">
    <location>
        <begin position="388"/>
        <end position="406"/>
    </location>
</feature>
<feature type="compositionally biased region" description="Basic and acidic residues" evidence="2">
    <location>
        <begin position="407"/>
        <end position="418"/>
    </location>
</feature>
<feature type="region of interest" description="Disordered" evidence="2">
    <location>
        <begin position="1"/>
        <end position="60"/>
    </location>
</feature>
<dbReference type="EMBL" id="HBGD01002317">
    <property type="protein sequence ID" value="CAD9078708.1"/>
    <property type="molecule type" value="Transcribed_RNA"/>
</dbReference>
<feature type="region of interest" description="Disordered" evidence="2">
    <location>
        <begin position="74"/>
        <end position="93"/>
    </location>
</feature>
<sequence>MTSPIPLLSPKPSLTKTSSSQSHKPALKLSHSSGKTRNDYDQKCKSVGNVNGRNSNSANTSVLRNYLPSSALLSSSGEMDEKGTGWQQNGSANAIFHQSTTSKVILRLKRKRTDNLEWEEFYLPEKKRKKMDAVLEKLCGMHLDSENSLEGAKSENSVEKPQQSQERHSTDSETPLIGNSTKSTVASKKKEPIFDMPADNISVFKSSSSLLSKDEQYSFAKFKLLERGGSIKKLSLTTGADLKRKKHEEMTKQQKNRRLVKLQEKRENNVKIIDFEFEKESSPDSTDMSDDEFVYDIFVKEQSVHEKPPLNGRTPIIESFFYDDEDELENEELYSNEYDSDDSNAENNPHNEYGYLSDTDDYAAYTLPGEEHATLPGSDNIKERPDYAEESDQPYEIDSEASEEFDSPFRQRERHEHENEDTDEEELMDFLDTLDEDEENGMQF</sequence>
<feature type="region of interest" description="Disordered" evidence="2">
    <location>
        <begin position="145"/>
        <end position="191"/>
    </location>
</feature>
<feature type="domain" description="Transcription factor Iwr1" evidence="3">
    <location>
        <begin position="291"/>
        <end position="353"/>
    </location>
</feature>
<evidence type="ECO:0000256" key="1">
    <source>
        <dbReference type="ARBA" id="ARBA00010218"/>
    </source>
</evidence>
<dbReference type="InterPro" id="IPR013883">
    <property type="entry name" value="TF_Iwr1_dom"/>
</dbReference>
<evidence type="ECO:0000259" key="3">
    <source>
        <dbReference type="Pfam" id="PF08574"/>
    </source>
</evidence>
<feature type="compositionally biased region" description="Acidic residues" evidence="2">
    <location>
        <begin position="323"/>
        <end position="344"/>
    </location>
</feature>
<name>A0A7S1KMJ2_9EUKA</name>
<gene>
    <name evidence="4" type="ORF">PCOS0759_LOCUS1940</name>
</gene>
<organism evidence="4">
    <name type="scientific">Percolomonas cosmopolitus</name>
    <dbReference type="NCBI Taxonomy" id="63605"/>
    <lineage>
        <taxon>Eukaryota</taxon>
        <taxon>Discoba</taxon>
        <taxon>Heterolobosea</taxon>
        <taxon>Tetramitia</taxon>
        <taxon>Eutetramitia</taxon>
        <taxon>Percolomonadidae</taxon>
        <taxon>Percolomonas</taxon>
    </lineage>
</organism>
<dbReference type="AlphaFoldDB" id="A0A7S1KMJ2"/>
<accession>A0A7S1KMJ2</accession>
<feature type="compositionally biased region" description="Low complexity" evidence="2">
    <location>
        <begin position="1"/>
        <end position="24"/>
    </location>
</feature>
<feature type="compositionally biased region" description="Acidic residues" evidence="2">
    <location>
        <begin position="419"/>
        <end position="444"/>
    </location>
</feature>
<feature type="compositionally biased region" description="Low complexity" evidence="2">
    <location>
        <begin position="46"/>
        <end position="59"/>
    </location>
</feature>
<evidence type="ECO:0000256" key="2">
    <source>
        <dbReference type="SAM" id="MobiDB-lite"/>
    </source>
</evidence>
<dbReference type="Pfam" id="PF08574">
    <property type="entry name" value="Iwr1"/>
    <property type="match status" value="1"/>
</dbReference>
<reference evidence="4" key="1">
    <citation type="submission" date="2021-01" db="EMBL/GenBank/DDBJ databases">
        <authorList>
            <person name="Corre E."/>
            <person name="Pelletier E."/>
            <person name="Niang G."/>
            <person name="Scheremetjew M."/>
            <person name="Finn R."/>
            <person name="Kale V."/>
            <person name="Holt S."/>
            <person name="Cochrane G."/>
            <person name="Meng A."/>
            <person name="Brown T."/>
            <person name="Cohen L."/>
        </authorList>
    </citation>
    <scope>NUCLEOTIDE SEQUENCE</scope>
    <source>
        <strain evidence="4">WS</strain>
    </source>
</reference>
<comment type="similarity">
    <text evidence="1">Belongs to the IWR1/SLC7A6OS family.</text>
</comment>
<proteinExistence type="inferred from homology"/>
<feature type="compositionally biased region" description="Polar residues" evidence="2">
    <location>
        <begin position="177"/>
        <end position="186"/>
    </location>
</feature>
<evidence type="ECO:0000313" key="4">
    <source>
        <dbReference type="EMBL" id="CAD9078708.1"/>
    </source>
</evidence>
<protein>
    <recommendedName>
        <fullName evidence="3">Transcription factor Iwr1 domain-containing protein</fullName>
    </recommendedName>
</protein>